<dbReference type="EnsemblMetazoa" id="AALFPA23_016500.R24057">
    <property type="protein sequence ID" value="AALFPA23_016500.P24057"/>
    <property type="gene ID" value="AALFPA23_016500"/>
</dbReference>
<evidence type="ECO:0000256" key="4">
    <source>
        <dbReference type="SAM" id="SignalP"/>
    </source>
</evidence>
<name>A0ABM1ZA22_AEDAL</name>
<keyword evidence="1 2" id="KW-0193">Cuticle</keyword>
<reference evidence="6" key="1">
    <citation type="journal article" date="2015" name="Proc. Natl. Acad. Sci. U.S.A.">
        <title>Genome sequence of the Asian Tiger mosquito, Aedes albopictus, reveals insights into its biology, genetics, and evolution.</title>
        <authorList>
            <person name="Chen X.G."/>
            <person name="Jiang X."/>
            <person name="Gu J."/>
            <person name="Xu M."/>
            <person name="Wu Y."/>
            <person name="Deng Y."/>
            <person name="Zhang C."/>
            <person name="Bonizzoni M."/>
            <person name="Dermauw W."/>
            <person name="Vontas J."/>
            <person name="Armbruster P."/>
            <person name="Huang X."/>
            <person name="Yang Y."/>
            <person name="Zhang H."/>
            <person name="He W."/>
            <person name="Peng H."/>
            <person name="Liu Y."/>
            <person name="Wu K."/>
            <person name="Chen J."/>
            <person name="Lirakis M."/>
            <person name="Topalis P."/>
            <person name="Van Leeuwen T."/>
            <person name="Hall A.B."/>
            <person name="Jiang X."/>
            <person name="Thorpe C."/>
            <person name="Mueller R.L."/>
            <person name="Sun C."/>
            <person name="Waterhouse R.M."/>
            <person name="Yan G."/>
            <person name="Tu Z.J."/>
            <person name="Fang X."/>
            <person name="James A.A."/>
        </authorList>
    </citation>
    <scope>NUCLEOTIDE SEQUENCE [LARGE SCALE GENOMIC DNA]</scope>
    <source>
        <strain evidence="6">Foshan</strain>
    </source>
</reference>
<organism evidence="5 6">
    <name type="scientific">Aedes albopictus</name>
    <name type="common">Asian tiger mosquito</name>
    <name type="synonym">Stegomyia albopicta</name>
    <dbReference type="NCBI Taxonomy" id="7160"/>
    <lineage>
        <taxon>Eukaryota</taxon>
        <taxon>Metazoa</taxon>
        <taxon>Ecdysozoa</taxon>
        <taxon>Arthropoda</taxon>
        <taxon>Hexapoda</taxon>
        <taxon>Insecta</taxon>
        <taxon>Pterygota</taxon>
        <taxon>Neoptera</taxon>
        <taxon>Endopterygota</taxon>
        <taxon>Diptera</taxon>
        <taxon>Nematocera</taxon>
        <taxon>Culicoidea</taxon>
        <taxon>Culicidae</taxon>
        <taxon>Culicinae</taxon>
        <taxon>Aedini</taxon>
        <taxon>Aedes</taxon>
        <taxon>Stegomyia</taxon>
    </lineage>
</organism>
<proteinExistence type="predicted"/>
<dbReference type="GeneID" id="115270368"/>
<dbReference type="PROSITE" id="PS51155">
    <property type="entry name" value="CHIT_BIND_RR_2"/>
    <property type="match status" value="1"/>
</dbReference>
<feature type="chain" id="PRO_5046887073" description="Adult cuticle protein" evidence="4">
    <location>
        <begin position="20"/>
        <end position="191"/>
    </location>
</feature>
<dbReference type="PANTHER" id="PTHR12236:SF76">
    <property type="entry name" value="ADULT-SPECIFIC CUTICULAR PROTEIN ACP-20-LIKE PROTEIN"/>
    <property type="match status" value="1"/>
</dbReference>
<reference evidence="5" key="2">
    <citation type="submission" date="2025-05" db="UniProtKB">
        <authorList>
            <consortium name="EnsemblMetazoa"/>
        </authorList>
    </citation>
    <scope>IDENTIFICATION</scope>
    <source>
        <strain evidence="5">Foshan</strain>
    </source>
</reference>
<keyword evidence="6" id="KW-1185">Reference proteome</keyword>
<evidence type="ECO:0008006" key="7">
    <source>
        <dbReference type="Google" id="ProtNLM"/>
    </source>
</evidence>
<dbReference type="Proteomes" id="UP000069940">
    <property type="component" value="Unassembled WGS sequence"/>
</dbReference>
<evidence type="ECO:0000256" key="2">
    <source>
        <dbReference type="PROSITE-ProRule" id="PRU00497"/>
    </source>
</evidence>
<feature type="region of interest" description="Disordered" evidence="3">
    <location>
        <begin position="168"/>
        <end position="191"/>
    </location>
</feature>
<dbReference type="InterPro" id="IPR000618">
    <property type="entry name" value="Insect_cuticle"/>
</dbReference>
<dbReference type="PANTHER" id="PTHR12236">
    <property type="entry name" value="STRUCTURAL CONTITUENT OF CUTICLE"/>
    <property type="match status" value="1"/>
</dbReference>
<evidence type="ECO:0000313" key="6">
    <source>
        <dbReference type="Proteomes" id="UP000069940"/>
    </source>
</evidence>
<dbReference type="RefSeq" id="XP_029735750.2">
    <property type="nucleotide sequence ID" value="XM_029879890.2"/>
</dbReference>
<evidence type="ECO:0000256" key="1">
    <source>
        <dbReference type="ARBA" id="ARBA00022460"/>
    </source>
</evidence>
<protein>
    <recommendedName>
        <fullName evidence="7">Adult cuticle protein</fullName>
    </recommendedName>
</protein>
<dbReference type="Pfam" id="PF00379">
    <property type="entry name" value="Chitin_bind_4"/>
    <property type="match status" value="1"/>
</dbReference>
<dbReference type="InterPro" id="IPR051217">
    <property type="entry name" value="Insect_Cuticle_Struc_Prot"/>
</dbReference>
<accession>A0ABM1ZA22</accession>
<evidence type="ECO:0000256" key="3">
    <source>
        <dbReference type="SAM" id="MobiDB-lite"/>
    </source>
</evidence>
<evidence type="ECO:0000313" key="5">
    <source>
        <dbReference type="EnsemblMetazoa" id="AALFPA23_016500.P24057"/>
    </source>
</evidence>
<feature type="signal peptide" evidence="4">
    <location>
        <begin position="1"/>
        <end position="19"/>
    </location>
</feature>
<sequence length="191" mass="21137">MKMMKVFAFVAALATSATAYVVGNGYNIVTKHATQYYGNGVGSGENYGNSGYGATGYGGQGNLGYITPANLEYMNKGSKYDNYDDQYDHKDYYAYPKYKFNYGVQDSHTGDHKSQWEIRDGDVVKGGYSFYEPDGTKRVVEYTSDKHSGFNAVVKKIGHAHHPQVYGTENGISGSGYDGHHDDSYSYNNIH</sequence>
<keyword evidence="4" id="KW-0732">Signal</keyword>
<dbReference type="PRINTS" id="PR00947">
    <property type="entry name" value="CUTICLE"/>
</dbReference>